<organism evidence="2 3">
    <name type="scientific">Beta vulgaris subsp. vulgaris</name>
    <name type="common">Beet</name>
    <dbReference type="NCBI Taxonomy" id="3555"/>
    <lineage>
        <taxon>Eukaryota</taxon>
        <taxon>Viridiplantae</taxon>
        <taxon>Streptophyta</taxon>
        <taxon>Embryophyta</taxon>
        <taxon>Tracheophyta</taxon>
        <taxon>Spermatophyta</taxon>
        <taxon>Magnoliopsida</taxon>
        <taxon>eudicotyledons</taxon>
        <taxon>Gunneridae</taxon>
        <taxon>Pentapetalae</taxon>
        <taxon>Caryophyllales</taxon>
        <taxon>Chenopodiaceae</taxon>
        <taxon>Betoideae</taxon>
        <taxon>Beta</taxon>
    </lineage>
</organism>
<dbReference type="AlphaFoldDB" id="A0A0J8B350"/>
<reference evidence="2 3" key="1">
    <citation type="journal article" date="2014" name="Nature">
        <title>The genome of the recently domesticated crop plant sugar beet (Beta vulgaris).</title>
        <authorList>
            <person name="Dohm J.C."/>
            <person name="Minoche A.E."/>
            <person name="Holtgrawe D."/>
            <person name="Capella-Gutierrez S."/>
            <person name="Zakrzewski F."/>
            <person name="Tafer H."/>
            <person name="Rupp O."/>
            <person name="Sorensen T.R."/>
            <person name="Stracke R."/>
            <person name="Reinhardt R."/>
            <person name="Goesmann A."/>
            <person name="Kraft T."/>
            <person name="Schulz B."/>
            <person name="Stadler P.F."/>
            <person name="Schmidt T."/>
            <person name="Gabaldon T."/>
            <person name="Lehrach H."/>
            <person name="Weisshaar B."/>
            <person name="Himmelbauer H."/>
        </authorList>
    </citation>
    <scope>NUCLEOTIDE SEQUENCE [LARGE SCALE GENOMIC DNA]</scope>
    <source>
        <tissue evidence="2">Taproot</tissue>
    </source>
</reference>
<evidence type="ECO:0000313" key="2">
    <source>
        <dbReference type="EMBL" id="KMS94288.1"/>
    </source>
</evidence>
<feature type="region of interest" description="Disordered" evidence="1">
    <location>
        <begin position="26"/>
        <end position="128"/>
    </location>
</feature>
<gene>
    <name evidence="2" type="ORF">BVRB_022920</name>
</gene>
<evidence type="ECO:0000256" key="1">
    <source>
        <dbReference type="SAM" id="MobiDB-lite"/>
    </source>
</evidence>
<dbReference type="PANTHER" id="PTHR34706">
    <property type="entry name" value="SLR1338 PROTEIN"/>
    <property type="match status" value="1"/>
</dbReference>
<dbReference type="Proteomes" id="UP000035740">
    <property type="component" value="Unassembled WGS sequence"/>
</dbReference>
<keyword evidence="3" id="KW-1185">Reference proteome</keyword>
<proteinExistence type="predicted"/>
<name>A0A0J8B350_BETVV</name>
<protein>
    <submittedName>
        <fullName evidence="2">Uncharacterized protein</fullName>
    </submittedName>
</protein>
<accession>A0A0J8B350</accession>
<evidence type="ECO:0000313" key="3">
    <source>
        <dbReference type="Proteomes" id="UP000035740"/>
    </source>
</evidence>
<dbReference type="EMBL" id="KQ094597">
    <property type="protein sequence ID" value="KMS94288.1"/>
    <property type="molecule type" value="Genomic_DNA"/>
</dbReference>
<feature type="non-terminal residue" evidence="2">
    <location>
        <position position="209"/>
    </location>
</feature>
<sequence>MKAIEAFLQQCGDTCESVAQSIIKDGSNLSSKIEPGETSTIQNHPAEIRPNPGTSIKIAPESLPDGRTGPPTTSTPHVETRPESTPGITTSSESPGDAPPSSPDQSSKAEKPASNQPESSESVPAPQDPAARFQQLCERYDIGAEFSVKLRLLSDFEIVVVADDSSSMSSIQKSDDPFGPIESRWDVLKRSLFQIIDIALLFDQNGIDV</sequence>
<feature type="compositionally biased region" description="Polar residues" evidence="1">
    <location>
        <begin position="113"/>
        <end position="122"/>
    </location>
</feature>
<feature type="compositionally biased region" description="Polar residues" evidence="1">
    <location>
        <begin position="27"/>
        <end position="43"/>
    </location>
</feature>
<dbReference type="OrthoDB" id="2142040at2759"/>
<dbReference type="PANTHER" id="PTHR34706:SF1">
    <property type="entry name" value="VWFA DOMAIN-CONTAINING PROTEIN"/>
    <property type="match status" value="1"/>
</dbReference>